<sequence length="58" mass="6359">MHGGDTVDALARIFPPLSLCTGSLEARFHWQVNVVVLVMIEGQLLCTIAKELRPQLIG</sequence>
<evidence type="ECO:0000313" key="1">
    <source>
        <dbReference type="EMBL" id="RAL00345.1"/>
    </source>
</evidence>
<evidence type="ECO:0000313" key="2">
    <source>
        <dbReference type="Proteomes" id="UP000249402"/>
    </source>
</evidence>
<keyword evidence="2" id="KW-1185">Reference proteome</keyword>
<dbReference type="GeneID" id="37218238"/>
<proteinExistence type="predicted"/>
<dbReference type="VEuPathDB" id="FungiDB:BO80DRAFT_106450"/>
<organism evidence="1 2">
    <name type="scientific">Aspergillus ibericus CBS 121593</name>
    <dbReference type="NCBI Taxonomy" id="1448316"/>
    <lineage>
        <taxon>Eukaryota</taxon>
        <taxon>Fungi</taxon>
        <taxon>Dikarya</taxon>
        <taxon>Ascomycota</taxon>
        <taxon>Pezizomycotina</taxon>
        <taxon>Eurotiomycetes</taxon>
        <taxon>Eurotiomycetidae</taxon>
        <taxon>Eurotiales</taxon>
        <taxon>Aspergillaceae</taxon>
        <taxon>Aspergillus</taxon>
        <taxon>Aspergillus subgen. Circumdati</taxon>
    </lineage>
</organism>
<reference evidence="1 2" key="1">
    <citation type="submission" date="2018-02" db="EMBL/GenBank/DDBJ databases">
        <title>The genomes of Aspergillus section Nigri reveals drivers in fungal speciation.</title>
        <authorList>
            <consortium name="DOE Joint Genome Institute"/>
            <person name="Vesth T.C."/>
            <person name="Nybo J."/>
            <person name="Theobald S."/>
            <person name="Brandl J."/>
            <person name="Frisvad J.C."/>
            <person name="Nielsen K.F."/>
            <person name="Lyhne E.K."/>
            <person name="Kogle M.E."/>
            <person name="Kuo A."/>
            <person name="Riley R."/>
            <person name="Clum A."/>
            <person name="Nolan M."/>
            <person name="Lipzen A."/>
            <person name="Salamov A."/>
            <person name="Henrissat B."/>
            <person name="Wiebenga A."/>
            <person name="De vries R.P."/>
            <person name="Grigoriev I.V."/>
            <person name="Mortensen U.H."/>
            <person name="Andersen M.R."/>
            <person name="Baker S.E."/>
        </authorList>
    </citation>
    <scope>NUCLEOTIDE SEQUENCE [LARGE SCALE GENOMIC DNA]</scope>
    <source>
        <strain evidence="1 2">CBS 121593</strain>
    </source>
</reference>
<dbReference type="RefSeq" id="XP_025574672.1">
    <property type="nucleotide sequence ID" value="XM_025713373.1"/>
</dbReference>
<accession>A0A395GZ78</accession>
<dbReference type="AlphaFoldDB" id="A0A395GZ78"/>
<dbReference type="EMBL" id="KZ824441">
    <property type="protein sequence ID" value="RAL00345.1"/>
    <property type="molecule type" value="Genomic_DNA"/>
</dbReference>
<gene>
    <name evidence="1" type="ORF">BO80DRAFT_106450</name>
</gene>
<protein>
    <submittedName>
        <fullName evidence="1">Uncharacterized protein</fullName>
    </submittedName>
</protein>
<name>A0A395GZ78_9EURO</name>
<dbReference type="Proteomes" id="UP000249402">
    <property type="component" value="Unassembled WGS sequence"/>
</dbReference>